<dbReference type="EMBL" id="KN826316">
    <property type="protein sequence ID" value="KIK79307.1"/>
    <property type="molecule type" value="Genomic_DNA"/>
</dbReference>
<dbReference type="Proteomes" id="UP000054538">
    <property type="component" value="Unassembled WGS sequence"/>
</dbReference>
<gene>
    <name evidence="1" type="ORF">PAXRUDRAFT_161612</name>
</gene>
<evidence type="ECO:0000313" key="2">
    <source>
        <dbReference type="Proteomes" id="UP000054538"/>
    </source>
</evidence>
<dbReference type="HOGENOM" id="CLU_009123_11_1_1"/>
<feature type="non-terminal residue" evidence="1">
    <location>
        <position position="1"/>
    </location>
</feature>
<organism evidence="1 2">
    <name type="scientific">Paxillus rubicundulus Ve08.2h10</name>
    <dbReference type="NCBI Taxonomy" id="930991"/>
    <lineage>
        <taxon>Eukaryota</taxon>
        <taxon>Fungi</taxon>
        <taxon>Dikarya</taxon>
        <taxon>Basidiomycota</taxon>
        <taxon>Agaricomycotina</taxon>
        <taxon>Agaricomycetes</taxon>
        <taxon>Agaricomycetidae</taxon>
        <taxon>Boletales</taxon>
        <taxon>Paxilineae</taxon>
        <taxon>Paxillaceae</taxon>
        <taxon>Paxillus</taxon>
    </lineage>
</organism>
<protein>
    <submittedName>
        <fullName evidence="1">Uncharacterized protein</fullName>
    </submittedName>
</protein>
<dbReference type="AlphaFoldDB" id="A0A0D0C8R1"/>
<accession>A0A0D0C8R1</accession>
<sequence length="66" mass="7580">TAVECVLSQGRQLLQFTRNRLSPSSTRALRCLGSWLQCDLVVHDELVQVVKLKKKRLRDKDQVDSN</sequence>
<evidence type="ECO:0000313" key="1">
    <source>
        <dbReference type="EMBL" id="KIK79307.1"/>
    </source>
</evidence>
<dbReference type="InParanoid" id="A0A0D0C8R1"/>
<name>A0A0D0C8R1_9AGAM</name>
<dbReference type="STRING" id="930991.A0A0D0C8R1"/>
<reference evidence="2" key="2">
    <citation type="submission" date="2015-01" db="EMBL/GenBank/DDBJ databases">
        <title>Evolutionary Origins and Diversification of the Mycorrhizal Mutualists.</title>
        <authorList>
            <consortium name="DOE Joint Genome Institute"/>
            <consortium name="Mycorrhizal Genomics Consortium"/>
            <person name="Kohler A."/>
            <person name="Kuo A."/>
            <person name="Nagy L.G."/>
            <person name="Floudas D."/>
            <person name="Copeland A."/>
            <person name="Barry K.W."/>
            <person name="Cichocki N."/>
            <person name="Veneault-Fourrey C."/>
            <person name="LaButti K."/>
            <person name="Lindquist E.A."/>
            <person name="Lipzen A."/>
            <person name="Lundell T."/>
            <person name="Morin E."/>
            <person name="Murat C."/>
            <person name="Riley R."/>
            <person name="Ohm R."/>
            <person name="Sun H."/>
            <person name="Tunlid A."/>
            <person name="Henrissat B."/>
            <person name="Grigoriev I.V."/>
            <person name="Hibbett D.S."/>
            <person name="Martin F."/>
        </authorList>
    </citation>
    <scope>NUCLEOTIDE SEQUENCE [LARGE SCALE GENOMIC DNA]</scope>
    <source>
        <strain evidence="2">Ve08.2h10</strain>
    </source>
</reference>
<keyword evidence="2" id="KW-1185">Reference proteome</keyword>
<dbReference type="OrthoDB" id="1715602at2759"/>
<reference evidence="1 2" key="1">
    <citation type="submission" date="2014-04" db="EMBL/GenBank/DDBJ databases">
        <authorList>
            <consortium name="DOE Joint Genome Institute"/>
            <person name="Kuo A."/>
            <person name="Kohler A."/>
            <person name="Jargeat P."/>
            <person name="Nagy L.G."/>
            <person name="Floudas D."/>
            <person name="Copeland A."/>
            <person name="Barry K.W."/>
            <person name="Cichocki N."/>
            <person name="Veneault-Fourrey C."/>
            <person name="LaButti K."/>
            <person name="Lindquist E.A."/>
            <person name="Lipzen A."/>
            <person name="Lundell T."/>
            <person name="Morin E."/>
            <person name="Murat C."/>
            <person name="Sun H."/>
            <person name="Tunlid A."/>
            <person name="Henrissat B."/>
            <person name="Grigoriev I.V."/>
            <person name="Hibbett D.S."/>
            <person name="Martin F."/>
            <person name="Nordberg H.P."/>
            <person name="Cantor M.N."/>
            <person name="Hua S.X."/>
        </authorList>
    </citation>
    <scope>NUCLEOTIDE SEQUENCE [LARGE SCALE GENOMIC DNA]</scope>
    <source>
        <strain evidence="1 2">Ve08.2h10</strain>
    </source>
</reference>
<proteinExistence type="predicted"/>